<dbReference type="VEuPathDB" id="VectorBase:GPAI017976"/>
<sequence>MGLTADHLMLTIGDFPQAFDSKSAMAVLLKEEEKPRCMSGEFANDHAKVEHSSHPPLDSMHNDLLQSNATIVKCCYKPDELTLARLTWCITVAKAIYIRLPFISLQWLRMVQVCLS</sequence>
<dbReference type="Proteomes" id="UP000092445">
    <property type="component" value="Unassembled WGS sequence"/>
</dbReference>
<name>A0A1A9ZL10_GLOPL</name>
<reference evidence="2" key="1">
    <citation type="submission" date="2014-03" db="EMBL/GenBank/DDBJ databases">
        <authorList>
            <person name="Aksoy S."/>
            <person name="Warren W."/>
            <person name="Wilson R.K."/>
        </authorList>
    </citation>
    <scope>NUCLEOTIDE SEQUENCE [LARGE SCALE GENOMIC DNA]</scope>
    <source>
        <strain evidence="2">IAEA</strain>
    </source>
</reference>
<accession>A0A1A9ZL10</accession>
<dbReference type="AlphaFoldDB" id="A0A1A9ZL10"/>
<dbReference type="EnsemblMetazoa" id="GPAI017976-RA">
    <property type="protein sequence ID" value="GPAI017976-PA"/>
    <property type="gene ID" value="GPAI017976"/>
</dbReference>
<protein>
    <submittedName>
        <fullName evidence="1">Uncharacterized protein</fullName>
    </submittedName>
</protein>
<keyword evidence="2" id="KW-1185">Reference proteome</keyword>
<proteinExistence type="predicted"/>
<reference evidence="1" key="2">
    <citation type="submission" date="2020-05" db="UniProtKB">
        <authorList>
            <consortium name="EnsemblMetazoa"/>
        </authorList>
    </citation>
    <scope>IDENTIFICATION</scope>
    <source>
        <strain evidence="1">IAEA</strain>
    </source>
</reference>
<organism evidence="1 2">
    <name type="scientific">Glossina pallidipes</name>
    <name type="common">Tsetse fly</name>
    <dbReference type="NCBI Taxonomy" id="7398"/>
    <lineage>
        <taxon>Eukaryota</taxon>
        <taxon>Metazoa</taxon>
        <taxon>Ecdysozoa</taxon>
        <taxon>Arthropoda</taxon>
        <taxon>Hexapoda</taxon>
        <taxon>Insecta</taxon>
        <taxon>Pterygota</taxon>
        <taxon>Neoptera</taxon>
        <taxon>Endopterygota</taxon>
        <taxon>Diptera</taxon>
        <taxon>Brachycera</taxon>
        <taxon>Muscomorpha</taxon>
        <taxon>Hippoboscoidea</taxon>
        <taxon>Glossinidae</taxon>
        <taxon>Glossina</taxon>
    </lineage>
</organism>
<evidence type="ECO:0000313" key="1">
    <source>
        <dbReference type="EnsemblMetazoa" id="GPAI017976-PA"/>
    </source>
</evidence>
<evidence type="ECO:0000313" key="2">
    <source>
        <dbReference type="Proteomes" id="UP000092445"/>
    </source>
</evidence>